<dbReference type="EMBL" id="JAACJK010000066">
    <property type="protein sequence ID" value="KAF5334802.1"/>
    <property type="molecule type" value="Genomic_DNA"/>
</dbReference>
<dbReference type="Proteomes" id="UP000541558">
    <property type="component" value="Unassembled WGS sequence"/>
</dbReference>
<keyword evidence="2" id="KW-1185">Reference proteome</keyword>
<evidence type="ECO:0000313" key="1">
    <source>
        <dbReference type="EMBL" id="KAF5334802.1"/>
    </source>
</evidence>
<evidence type="ECO:0000313" key="2">
    <source>
        <dbReference type="Proteomes" id="UP000541558"/>
    </source>
</evidence>
<proteinExistence type="predicted"/>
<name>A0A8H5C3Z5_9AGAR</name>
<gene>
    <name evidence="1" type="ORF">D9611_012925</name>
</gene>
<organism evidence="1 2">
    <name type="scientific">Ephemerocybe angulata</name>
    <dbReference type="NCBI Taxonomy" id="980116"/>
    <lineage>
        <taxon>Eukaryota</taxon>
        <taxon>Fungi</taxon>
        <taxon>Dikarya</taxon>
        <taxon>Basidiomycota</taxon>
        <taxon>Agaricomycotina</taxon>
        <taxon>Agaricomycetes</taxon>
        <taxon>Agaricomycetidae</taxon>
        <taxon>Agaricales</taxon>
        <taxon>Agaricineae</taxon>
        <taxon>Psathyrellaceae</taxon>
        <taxon>Ephemerocybe</taxon>
    </lineage>
</organism>
<protein>
    <submittedName>
        <fullName evidence="1">Uncharacterized protein</fullName>
    </submittedName>
</protein>
<accession>A0A8H5C3Z5</accession>
<reference evidence="1 2" key="1">
    <citation type="journal article" date="2020" name="ISME J.">
        <title>Uncovering the hidden diversity of litter-decomposition mechanisms in mushroom-forming fungi.</title>
        <authorList>
            <person name="Floudas D."/>
            <person name="Bentzer J."/>
            <person name="Ahren D."/>
            <person name="Johansson T."/>
            <person name="Persson P."/>
            <person name="Tunlid A."/>
        </authorList>
    </citation>
    <scope>NUCLEOTIDE SEQUENCE [LARGE SCALE GENOMIC DNA]</scope>
    <source>
        <strain evidence="1 2">CBS 175.51</strain>
    </source>
</reference>
<sequence>MHGSVYSNIHDARIDDSLRETQGRKHSLDGMLALLDRFPTTQHGSLVCRERQRAIEAPFLAECAKNETPLQRFLNTEPQKGRNEAVMLVA</sequence>
<comment type="caution">
    <text evidence="1">The sequence shown here is derived from an EMBL/GenBank/DDBJ whole genome shotgun (WGS) entry which is preliminary data.</text>
</comment>
<dbReference type="AlphaFoldDB" id="A0A8H5C3Z5"/>